<comment type="caution">
    <text evidence="1">The sequence shown here is derived from an EMBL/GenBank/DDBJ whole genome shotgun (WGS) entry which is preliminary data.</text>
</comment>
<dbReference type="RefSeq" id="WP_380853183.1">
    <property type="nucleotide sequence ID" value="NZ_JBHSKM010000008.1"/>
</dbReference>
<keyword evidence="2" id="KW-1185">Reference proteome</keyword>
<sequence length="42" mass="4669">MRDCGFPLFVIRNNQGEVNAMRKYTKPAAKEVTSGTVLKVVV</sequence>
<name>A0ABW0CKR9_STRCD</name>
<organism evidence="1 2">
    <name type="scientific">Streptomyces coerulescens</name>
    <dbReference type="NCBI Taxonomy" id="29304"/>
    <lineage>
        <taxon>Bacteria</taxon>
        <taxon>Bacillati</taxon>
        <taxon>Actinomycetota</taxon>
        <taxon>Actinomycetes</taxon>
        <taxon>Kitasatosporales</taxon>
        <taxon>Streptomycetaceae</taxon>
        <taxon>Streptomyces</taxon>
    </lineage>
</organism>
<dbReference type="Proteomes" id="UP001596263">
    <property type="component" value="Unassembled WGS sequence"/>
</dbReference>
<accession>A0ABW0CKR9</accession>
<gene>
    <name evidence="1" type="ORF">ACFPQ9_15985</name>
</gene>
<protein>
    <submittedName>
        <fullName evidence="1">Uncharacterized protein</fullName>
    </submittedName>
</protein>
<evidence type="ECO:0000313" key="2">
    <source>
        <dbReference type="Proteomes" id="UP001596263"/>
    </source>
</evidence>
<dbReference type="EMBL" id="JBHSKM010000008">
    <property type="protein sequence ID" value="MFC5215342.1"/>
    <property type="molecule type" value="Genomic_DNA"/>
</dbReference>
<proteinExistence type="predicted"/>
<reference evidence="2" key="1">
    <citation type="journal article" date="2019" name="Int. J. Syst. Evol. Microbiol.">
        <title>The Global Catalogue of Microorganisms (GCM) 10K type strain sequencing project: providing services to taxonomists for standard genome sequencing and annotation.</title>
        <authorList>
            <consortium name="The Broad Institute Genomics Platform"/>
            <consortium name="The Broad Institute Genome Sequencing Center for Infectious Disease"/>
            <person name="Wu L."/>
            <person name="Ma J."/>
        </authorList>
    </citation>
    <scope>NUCLEOTIDE SEQUENCE [LARGE SCALE GENOMIC DNA]</scope>
    <source>
        <strain evidence="2">KCTC 42586</strain>
    </source>
</reference>
<evidence type="ECO:0000313" key="1">
    <source>
        <dbReference type="EMBL" id="MFC5215342.1"/>
    </source>
</evidence>